<protein>
    <submittedName>
        <fullName evidence="1">Uncharacterized protein</fullName>
    </submittedName>
</protein>
<dbReference type="Proteomes" id="UP000188318">
    <property type="component" value="Unassembled WGS sequence"/>
</dbReference>
<gene>
    <name evidence="1" type="ORF">ASPCADRAFT_206419</name>
</gene>
<reference evidence="2" key="1">
    <citation type="journal article" date="2017" name="Genome Biol.">
        <title>Comparative genomics reveals high biological diversity and specific adaptations in the industrially and medically important fungal genus Aspergillus.</title>
        <authorList>
            <person name="de Vries R.P."/>
            <person name="Riley R."/>
            <person name="Wiebenga A."/>
            <person name="Aguilar-Osorio G."/>
            <person name="Amillis S."/>
            <person name="Uchima C.A."/>
            <person name="Anderluh G."/>
            <person name="Asadollahi M."/>
            <person name="Askin M."/>
            <person name="Barry K."/>
            <person name="Battaglia E."/>
            <person name="Bayram O."/>
            <person name="Benocci T."/>
            <person name="Braus-Stromeyer S.A."/>
            <person name="Caldana C."/>
            <person name="Canovas D."/>
            <person name="Cerqueira G.C."/>
            <person name="Chen F."/>
            <person name="Chen W."/>
            <person name="Choi C."/>
            <person name="Clum A."/>
            <person name="Dos Santos R.A."/>
            <person name="Damasio A.R."/>
            <person name="Diallinas G."/>
            <person name="Emri T."/>
            <person name="Fekete E."/>
            <person name="Flipphi M."/>
            <person name="Freyberg S."/>
            <person name="Gallo A."/>
            <person name="Gournas C."/>
            <person name="Habgood R."/>
            <person name="Hainaut M."/>
            <person name="Harispe M.L."/>
            <person name="Henrissat B."/>
            <person name="Hilden K.S."/>
            <person name="Hope R."/>
            <person name="Hossain A."/>
            <person name="Karabika E."/>
            <person name="Karaffa L."/>
            <person name="Karanyi Z."/>
            <person name="Krasevec N."/>
            <person name="Kuo A."/>
            <person name="Kusch H."/>
            <person name="LaButti K."/>
            <person name="Lagendijk E.L."/>
            <person name="Lapidus A."/>
            <person name="Levasseur A."/>
            <person name="Lindquist E."/>
            <person name="Lipzen A."/>
            <person name="Logrieco A.F."/>
            <person name="MacCabe A."/>
            <person name="Maekelae M.R."/>
            <person name="Malavazi I."/>
            <person name="Melin P."/>
            <person name="Meyer V."/>
            <person name="Mielnichuk N."/>
            <person name="Miskei M."/>
            <person name="Molnar A.P."/>
            <person name="Mule G."/>
            <person name="Ngan C.Y."/>
            <person name="Orejas M."/>
            <person name="Orosz E."/>
            <person name="Ouedraogo J.P."/>
            <person name="Overkamp K.M."/>
            <person name="Park H.-S."/>
            <person name="Perrone G."/>
            <person name="Piumi F."/>
            <person name="Punt P.J."/>
            <person name="Ram A.F."/>
            <person name="Ramon A."/>
            <person name="Rauscher S."/>
            <person name="Record E."/>
            <person name="Riano-Pachon D.M."/>
            <person name="Robert V."/>
            <person name="Roehrig J."/>
            <person name="Ruller R."/>
            <person name="Salamov A."/>
            <person name="Salih N.S."/>
            <person name="Samson R.A."/>
            <person name="Sandor E."/>
            <person name="Sanguinetti M."/>
            <person name="Schuetze T."/>
            <person name="Sepcic K."/>
            <person name="Shelest E."/>
            <person name="Sherlock G."/>
            <person name="Sophianopoulou V."/>
            <person name="Squina F.M."/>
            <person name="Sun H."/>
            <person name="Susca A."/>
            <person name="Todd R.B."/>
            <person name="Tsang A."/>
            <person name="Unkles S.E."/>
            <person name="van de Wiele N."/>
            <person name="van Rossen-Uffink D."/>
            <person name="Oliveira J.V."/>
            <person name="Vesth T.C."/>
            <person name="Visser J."/>
            <person name="Yu J.-H."/>
            <person name="Zhou M."/>
            <person name="Andersen M.R."/>
            <person name="Archer D.B."/>
            <person name="Baker S.E."/>
            <person name="Benoit I."/>
            <person name="Brakhage A.A."/>
            <person name="Braus G.H."/>
            <person name="Fischer R."/>
            <person name="Frisvad J.C."/>
            <person name="Goldman G.H."/>
            <person name="Houbraken J."/>
            <person name="Oakley B."/>
            <person name="Pocsi I."/>
            <person name="Scazzocchio C."/>
            <person name="Seiboth B."/>
            <person name="vanKuyk P.A."/>
            <person name="Wortman J."/>
            <person name="Dyer P.S."/>
            <person name="Grigoriev I.V."/>
        </authorList>
    </citation>
    <scope>NUCLEOTIDE SEQUENCE [LARGE SCALE GENOMIC DNA]</scope>
    <source>
        <strain evidence="2">ITEM 5010</strain>
    </source>
</reference>
<accession>A0A1R3RT46</accession>
<sequence>MARLRPPRRIVAADLALPTDLVDMLNPEPAVSVIREENCARQSVGWPDSQVASVYQSAGPDE</sequence>
<dbReference type="EMBL" id="KV907497">
    <property type="protein sequence ID" value="OOF97648.1"/>
    <property type="molecule type" value="Genomic_DNA"/>
</dbReference>
<dbReference type="VEuPathDB" id="FungiDB:ASPCADRAFT_206419"/>
<evidence type="ECO:0000313" key="1">
    <source>
        <dbReference type="EMBL" id="OOF97648.1"/>
    </source>
</evidence>
<organism evidence="1 2">
    <name type="scientific">Aspergillus carbonarius (strain ITEM 5010)</name>
    <dbReference type="NCBI Taxonomy" id="602072"/>
    <lineage>
        <taxon>Eukaryota</taxon>
        <taxon>Fungi</taxon>
        <taxon>Dikarya</taxon>
        <taxon>Ascomycota</taxon>
        <taxon>Pezizomycotina</taxon>
        <taxon>Eurotiomycetes</taxon>
        <taxon>Eurotiomycetidae</taxon>
        <taxon>Eurotiales</taxon>
        <taxon>Aspergillaceae</taxon>
        <taxon>Aspergillus</taxon>
        <taxon>Aspergillus subgen. Circumdati</taxon>
    </lineage>
</organism>
<dbReference type="AlphaFoldDB" id="A0A1R3RT46"/>
<keyword evidence="2" id="KW-1185">Reference proteome</keyword>
<evidence type="ECO:0000313" key="2">
    <source>
        <dbReference type="Proteomes" id="UP000188318"/>
    </source>
</evidence>
<proteinExistence type="predicted"/>
<name>A0A1R3RT46_ASPC5</name>